<name>K1QIL2_MAGGI</name>
<reference evidence="1" key="1">
    <citation type="journal article" date="2012" name="Nature">
        <title>The oyster genome reveals stress adaptation and complexity of shell formation.</title>
        <authorList>
            <person name="Zhang G."/>
            <person name="Fang X."/>
            <person name="Guo X."/>
            <person name="Li L."/>
            <person name="Luo R."/>
            <person name="Xu F."/>
            <person name="Yang P."/>
            <person name="Zhang L."/>
            <person name="Wang X."/>
            <person name="Qi H."/>
            <person name="Xiong Z."/>
            <person name="Que H."/>
            <person name="Xie Y."/>
            <person name="Holland P.W."/>
            <person name="Paps J."/>
            <person name="Zhu Y."/>
            <person name="Wu F."/>
            <person name="Chen Y."/>
            <person name="Wang J."/>
            <person name="Peng C."/>
            <person name="Meng J."/>
            <person name="Yang L."/>
            <person name="Liu J."/>
            <person name="Wen B."/>
            <person name="Zhang N."/>
            <person name="Huang Z."/>
            <person name="Zhu Q."/>
            <person name="Feng Y."/>
            <person name="Mount A."/>
            <person name="Hedgecock D."/>
            <person name="Xu Z."/>
            <person name="Liu Y."/>
            <person name="Domazet-Loso T."/>
            <person name="Du Y."/>
            <person name="Sun X."/>
            <person name="Zhang S."/>
            <person name="Liu B."/>
            <person name="Cheng P."/>
            <person name="Jiang X."/>
            <person name="Li J."/>
            <person name="Fan D."/>
            <person name="Wang W."/>
            <person name="Fu W."/>
            <person name="Wang T."/>
            <person name="Wang B."/>
            <person name="Zhang J."/>
            <person name="Peng Z."/>
            <person name="Li Y."/>
            <person name="Li N."/>
            <person name="Wang J."/>
            <person name="Chen M."/>
            <person name="He Y."/>
            <person name="Tan F."/>
            <person name="Song X."/>
            <person name="Zheng Q."/>
            <person name="Huang R."/>
            <person name="Yang H."/>
            <person name="Du X."/>
            <person name="Chen L."/>
            <person name="Yang M."/>
            <person name="Gaffney P.M."/>
            <person name="Wang S."/>
            <person name="Luo L."/>
            <person name="She Z."/>
            <person name="Ming Y."/>
            <person name="Huang W."/>
            <person name="Zhang S."/>
            <person name="Huang B."/>
            <person name="Zhang Y."/>
            <person name="Qu T."/>
            <person name="Ni P."/>
            <person name="Miao G."/>
            <person name="Wang J."/>
            <person name="Wang Q."/>
            <person name="Steinberg C.E."/>
            <person name="Wang H."/>
            <person name="Li N."/>
            <person name="Qian L."/>
            <person name="Zhang G."/>
            <person name="Li Y."/>
            <person name="Yang H."/>
            <person name="Liu X."/>
            <person name="Wang J."/>
            <person name="Yin Y."/>
            <person name="Wang J."/>
        </authorList>
    </citation>
    <scope>NUCLEOTIDE SEQUENCE [LARGE SCALE GENOMIC DNA]</scope>
    <source>
        <strain evidence="1">05x7-T-G4-1.051#20</strain>
    </source>
</reference>
<evidence type="ECO:0000313" key="1">
    <source>
        <dbReference type="EMBL" id="EKC33573.1"/>
    </source>
</evidence>
<dbReference type="EMBL" id="JH817251">
    <property type="protein sequence ID" value="EKC33573.1"/>
    <property type="molecule type" value="Genomic_DNA"/>
</dbReference>
<dbReference type="AlphaFoldDB" id="K1QIL2"/>
<dbReference type="HOGENOM" id="CLU_1236122_0_0_1"/>
<proteinExistence type="predicted"/>
<organism evidence="1">
    <name type="scientific">Magallana gigas</name>
    <name type="common">Pacific oyster</name>
    <name type="synonym">Crassostrea gigas</name>
    <dbReference type="NCBI Taxonomy" id="29159"/>
    <lineage>
        <taxon>Eukaryota</taxon>
        <taxon>Metazoa</taxon>
        <taxon>Spiralia</taxon>
        <taxon>Lophotrochozoa</taxon>
        <taxon>Mollusca</taxon>
        <taxon>Bivalvia</taxon>
        <taxon>Autobranchia</taxon>
        <taxon>Pteriomorphia</taxon>
        <taxon>Ostreida</taxon>
        <taxon>Ostreoidea</taxon>
        <taxon>Ostreidae</taxon>
        <taxon>Magallana</taxon>
    </lineage>
</organism>
<gene>
    <name evidence="1" type="ORF">CGI_10016642</name>
</gene>
<accession>K1QIL2</accession>
<sequence length="224" mass="25776">MEGKDKVKGIKRSGNVSHTSYKDDVISCDLYNRKEGNATKRYMVEGQRYIIPETISMSEIQFFYYKAKYFQHFDYIYKLTRECKLRNFGEKRYSCSSIETTPMPKDSLLGQGAFDKILIKSSSTYNETVEITGPLIVVDENKEDIIRAITSCLEKPIHQMLQNWSTYLKTEGLGKHTSRATAEMKAIRKQLVLDESKSKTPASDIPRFKCKSIVPGDIRDYLFG</sequence>
<dbReference type="InParanoid" id="K1QIL2"/>
<protein>
    <submittedName>
        <fullName evidence="1">Uncharacterized protein</fullName>
    </submittedName>
</protein>